<sequence length="77" mass="8644">MPPETVDSVEFVQRGSEASPRLTDRATAMCAFVGVERLGRALHLPLIDPTNCRLSRRCASRLQSQALLRRLPLVQRE</sequence>
<dbReference type="AlphaFoldDB" id="A0AAV2P357"/>
<keyword evidence="2" id="KW-1185">Reference proteome</keyword>
<protein>
    <submittedName>
        <fullName evidence="1">Uncharacterized protein</fullName>
    </submittedName>
</protein>
<accession>A0AAV2P357</accession>
<evidence type="ECO:0000313" key="1">
    <source>
        <dbReference type="EMBL" id="CAL1685575.1"/>
    </source>
</evidence>
<organism evidence="1 2">
    <name type="scientific">Lasius platythorax</name>
    <dbReference type="NCBI Taxonomy" id="488582"/>
    <lineage>
        <taxon>Eukaryota</taxon>
        <taxon>Metazoa</taxon>
        <taxon>Ecdysozoa</taxon>
        <taxon>Arthropoda</taxon>
        <taxon>Hexapoda</taxon>
        <taxon>Insecta</taxon>
        <taxon>Pterygota</taxon>
        <taxon>Neoptera</taxon>
        <taxon>Endopterygota</taxon>
        <taxon>Hymenoptera</taxon>
        <taxon>Apocrita</taxon>
        <taxon>Aculeata</taxon>
        <taxon>Formicoidea</taxon>
        <taxon>Formicidae</taxon>
        <taxon>Formicinae</taxon>
        <taxon>Lasius</taxon>
        <taxon>Lasius</taxon>
    </lineage>
</organism>
<reference evidence="1" key="1">
    <citation type="submission" date="2024-04" db="EMBL/GenBank/DDBJ databases">
        <authorList>
            <consortium name="Molecular Ecology Group"/>
        </authorList>
    </citation>
    <scope>NUCLEOTIDE SEQUENCE</scope>
</reference>
<evidence type="ECO:0000313" key="2">
    <source>
        <dbReference type="Proteomes" id="UP001497644"/>
    </source>
</evidence>
<name>A0AAV2P357_9HYME</name>
<gene>
    <name evidence="1" type="ORF">LPLAT_LOCUS11029</name>
</gene>
<dbReference type="EMBL" id="OZ034829">
    <property type="protein sequence ID" value="CAL1685575.1"/>
    <property type="molecule type" value="Genomic_DNA"/>
</dbReference>
<dbReference type="Proteomes" id="UP001497644">
    <property type="component" value="Chromosome 6"/>
</dbReference>
<proteinExistence type="predicted"/>